<accession>A0A7Y6BUW4</accession>
<protein>
    <submittedName>
        <fullName evidence="3">DUF2304 domain-containing protein</fullName>
    </submittedName>
</protein>
<reference evidence="3 4" key="1">
    <citation type="submission" date="2020-05" db="EMBL/GenBank/DDBJ databases">
        <title>Genome Sequencing of Type Strains.</title>
        <authorList>
            <person name="Lemaire J.F."/>
            <person name="Inderbitzin P."/>
            <person name="Gregorio O.A."/>
            <person name="Collins S.B."/>
            <person name="Wespe N."/>
            <person name="Knight-Connoni V."/>
        </authorList>
    </citation>
    <scope>NUCLEOTIDE SEQUENCE [LARGE SCALE GENOMIC DNA]</scope>
    <source>
        <strain evidence="3 4">LMG 21957</strain>
    </source>
</reference>
<dbReference type="RefSeq" id="WP_175394739.1">
    <property type="nucleotide sequence ID" value="NZ_JABMCB010000159.1"/>
</dbReference>
<comment type="caution">
    <text evidence="3">The sequence shown here is derived from an EMBL/GenBank/DDBJ whole genome shotgun (WGS) entry which is preliminary data.</text>
</comment>
<dbReference type="Proteomes" id="UP000526125">
    <property type="component" value="Unassembled WGS sequence"/>
</dbReference>
<dbReference type="AlphaFoldDB" id="A0A7Y6BUW4"/>
<gene>
    <name evidence="3" type="ORF">HP552_06440</name>
</gene>
<dbReference type="Pfam" id="PF10066">
    <property type="entry name" value="DUF2304"/>
    <property type="match status" value="1"/>
</dbReference>
<feature type="transmembrane region" description="Helical" evidence="2">
    <location>
        <begin position="70"/>
        <end position="88"/>
    </location>
</feature>
<feature type="coiled-coil region" evidence="1">
    <location>
        <begin position="90"/>
        <end position="117"/>
    </location>
</feature>
<evidence type="ECO:0000256" key="1">
    <source>
        <dbReference type="SAM" id="Coils"/>
    </source>
</evidence>
<proteinExistence type="predicted"/>
<keyword evidence="2" id="KW-0812">Transmembrane</keyword>
<dbReference type="EMBL" id="JABMCB010000159">
    <property type="protein sequence ID" value="NUU74881.1"/>
    <property type="molecule type" value="Genomic_DNA"/>
</dbReference>
<name>A0A7Y6BUW4_9BACL</name>
<evidence type="ECO:0000313" key="3">
    <source>
        <dbReference type="EMBL" id="NUU74881.1"/>
    </source>
</evidence>
<organism evidence="3 4">
    <name type="scientific">Paenibacillus xylanilyticus</name>
    <dbReference type="NCBI Taxonomy" id="248903"/>
    <lineage>
        <taxon>Bacteria</taxon>
        <taxon>Bacillati</taxon>
        <taxon>Bacillota</taxon>
        <taxon>Bacilli</taxon>
        <taxon>Bacillales</taxon>
        <taxon>Paenibacillaceae</taxon>
        <taxon>Paenibacillus</taxon>
    </lineage>
</organism>
<feature type="transmembrane region" description="Helical" evidence="2">
    <location>
        <begin position="37"/>
        <end position="58"/>
    </location>
</feature>
<evidence type="ECO:0000256" key="2">
    <source>
        <dbReference type="SAM" id="Phobius"/>
    </source>
</evidence>
<keyword evidence="2" id="KW-1133">Transmembrane helix</keyword>
<sequence>MISLKLQIILVVGSVLSFLILLNLLRRYRLELKYSMLWIFIMIFVMILSLFPTMFTHVANILGIEMPVNALFFLAIFGMIVILFSLTVEISRATLKIKELSQELGILKHELKQINDSCNKD</sequence>
<evidence type="ECO:0000313" key="4">
    <source>
        <dbReference type="Proteomes" id="UP000526125"/>
    </source>
</evidence>
<keyword evidence="1" id="KW-0175">Coiled coil</keyword>
<feature type="transmembrane region" description="Helical" evidence="2">
    <location>
        <begin position="6"/>
        <end position="25"/>
    </location>
</feature>
<dbReference type="InterPro" id="IPR019277">
    <property type="entry name" value="DUF2304"/>
</dbReference>
<keyword evidence="2" id="KW-0472">Membrane</keyword>
<keyword evidence="4" id="KW-1185">Reference proteome</keyword>